<accession>A0A8T0JAF9</accession>
<feature type="chain" id="PRO_5035945733" description="Secreted protein" evidence="1">
    <location>
        <begin position="17"/>
        <end position="67"/>
    </location>
</feature>
<name>A0A8T0JAF9_CERPU</name>
<proteinExistence type="predicted"/>
<feature type="signal peptide" evidence="1">
    <location>
        <begin position="1"/>
        <end position="16"/>
    </location>
</feature>
<dbReference type="EMBL" id="CM026421">
    <property type="protein sequence ID" value="KAG0592112.1"/>
    <property type="molecule type" value="Genomic_DNA"/>
</dbReference>
<dbReference type="AlphaFoldDB" id="A0A8T0JAF9"/>
<comment type="caution">
    <text evidence="2">The sequence shown here is derived from an EMBL/GenBank/DDBJ whole genome shotgun (WGS) entry which is preliminary data.</text>
</comment>
<evidence type="ECO:0000256" key="1">
    <source>
        <dbReference type="SAM" id="SignalP"/>
    </source>
</evidence>
<keyword evidence="3" id="KW-1185">Reference proteome</keyword>
<protein>
    <recommendedName>
        <fullName evidence="4">Secreted protein</fullName>
    </recommendedName>
</protein>
<reference evidence="2" key="1">
    <citation type="submission" date="2020-06" db="EMBL/GenBank/DDBJ databases">
        <title>WGS assembly of Ceratodon purpureus strain R40.</title>
        <authorList>
            <person name="Carey S.B."/>
            <person name="Jenkins J."/>
            <person name="Shu S."/>
            <person name="Lovell J.T."/>
            <person name="Sreedasyam A."/>
            <person name="Maumus F."/>
            <person name="Tiley G.P."/>
            <person name="Fernandez-Pozo N."/>
            <person name="Barry K."/>
            <person name="Chen C."/>
            <person name="Wang M."/>
            <person name="Lipzen A."/>
            <person name="Daum C."/>
            <person name="Saski C.A."/>
            <person name="Payton A.C."/>
            <person name="Mcbreen J.C."/>
            <person name="Conrad R.E."/>
            <person name="Kollar L.M."/>
            <person name="Olsson S."/>
            <person name="Huttunen S."/>
            <person name="Landis J.B."/>
            <person name="Wickett N.J."/>
            <person name="Johnson M.G."/>
            <person name="Rensing S.A."/>
            <person name="Grimwood J."/>
            <person name="Schmutz J."/>
            <person name="Mcdaniel S.F."/>
        </authorList>
    </citation>
    <scope>NUCLEOTIDE SEQUENCE</scope>
    <source>
        <strain evidence="2">R40</strain>
    </source>
</reference>
<keyword evidence="1" id="KW-0732">Signal</keyword>
<evidence type="ECO:0008006" key="4">
    <source>
        <dbReference type="Google" id="ProtNLM"/>
    </source>
</evidence>
<dbReference type="Proteomes" id="UP000822688">
    <property type="component" value="Chromosome 1"/>
</dbReference>
<organism evidence="2 3">
    <name type="scientific">Ceratodon purpureus</name>
    <name type="common">Fire moss</name>
    <name type="synonym">Dicranum purpureum</name>
    <dbReference type="NCBI Taxonomy" id="3225"/>
    <lineage>
        <taxon>Eukaryota</taxon>
        <taxon>Viridiplantae</taxon>
        <taxon>Streptophyta</taxon>
        <taxon>Embryophyta</taxon>
        <taxon>Bryophyta</taxon>
        <taxon>Bryophytina</taxon>
        <taxon>Bryopsida</taxon>
        <taxon>Dicranidae</taxon>
        <taxon>Pseudoditrichales</taxon>
        <taxon>Ditrichaceae</taxon>
        <taxon>Ceratodon</taxon>
    </lineage>
</organism>
<evidence type="ECO:0000313" key="2">
    <source>
        <dbReference type="EMBL" id="KAG0592112.1"/>
    </source>
</evidence>
<sequence>MQFMLLISLMSSTTNCCCYLEFSSVQTRHDKISIRTAESDEVRTERAPKKGKLDESGYREVFHISWQ</sequence>
<evidence type="ECO:0000313" key="3">
    <source>
        <dbReference type="Proteomes" id="UP000822688"/>
    </source>
</evidence>
<gene>
    <name evidence="2" type="ORF">KC19_1G226000</name>
</gene>